<dbReference type="InterPro" id="IPR041679">
    <property type="entry name" value="DNA2/NAM7-like_C"/>
</dbReference>
<evidence type="ECO:0000259" key="6">
    <source>
        <dbReference type="Pfam" id="PF13482"/>
    </source>
</evidence>
<dbReference type="GO" id="GO:0016787">
    <property type="term" value="F:hydrolase activity"/>
    <property type="evidence" value="ECO:0007669"/>
    <property type="project" value="UniProtKB-KW"/>
</dbReference>
<dbReference type="Proteomes" id="UP000054693">
    <property type="component" value="Unassembled WGS sequence"/>
</dbReference>
<accession>A0A0W0ZV28</accession>
<keyword evidence="8" id="KW-1185">Reference proteome</keyword>
<dbReference type="InterPro" id="IPR027417">
    <property type="entry name" value="P-loop_NTPase"/>
</dbReference>
<dbReference type="InterPro" id="IPR050534">
    <property type="entry name" value="Coronavir_polyprotein_1ab"/>
</dbReference>
<evidence type="ECO:0000259" key="5">
    <source>
        <dbReference type="Pfam" id="PF13087"/>
    </source>
</evidence>
<evidence type="ECO:0000256" key="4">
    <source>
        <dbReference type="ARBA" id="ARBA00022840"/>
    </source>
</evidence>
<evidence type="ECO:0000256" key="3">
    <source>
        <dbReference type="ARBA" id="ARBA00022806"/>
    </source>
</evidence>
<evidence type="ECO:0000313" key="8">
    <source>
        <dbReference type="Proteomes" id="UP000054693"/>
    </source>
</evidence>
<feature type="domain" description="DNA2/NAM7 helicase-like C-terminal" evidence="5">
    <location>
        <begin position="923"/>
        <end position="1113"/>
    </location>
</feature>
<dbReference type="InterPro" id="IPR019993">
    <property type="entry name" value="RecB_nuclease_TM0106_put"/>
</dbReference>
<sequence>MKPILNLCEMYIKSGQLIFSPSDLTQFMESPFVSWIEHLAVVRPDLLPEPDEKDELIDVLQHLGNQHELELLALFAEQGLSVANLHRQPNSYDATLTAMNDGVDVIYQAHLQLPPFQGYADFLIKKTGKSRLGDYCYEVWDTKLARSVKPGFLLQLCCYAEMLEAMQGSRTEYITIVLGNKEHRRFRTADYFYFYQNLKQQFLVAHQNFDPNACPDPAASKNWGRWSTYAEELLAKEDHLSQVATITSGQIKKLHQAGIKTMTALAHANCSWVKGIKPERFARLQTQAKIQKKSSGKDVPLYQVLPHVPGQKQGLALLPPPSSLDIFFDIEGFPLEEGGLEYLWGIAYFDEKGQRQYKDFWAHNSAQEKESFQAFVKWVYQRWQEDPKMHIYHYANYEISACRKLMGRYGVCEDEVDQLLRNEVFVDLYKIVKTSLIIGEPRYSIKNIEHLYRGKRDTEVGSGGDSVVVYEHWRENPDGASWHTSKILNDIRAYNMDDCNSTQELVDWLRVRQKEQGIYYLGKTERVELEIKEGLGERIQLRDRLLAQAERLKSEGNTELAKIHLIFAWSIEFHRREAKPVFWRMFERLGLTGEDLLDDIDCLAYCRRTAKPPYKPSPKSRNMAYEYFFDPEQEFKGAAKQYFILDNETEDGKPVTANYYEEDSDLEHGIIVLQMKNELADPITLIPNEYVDPHSIPDAIAKQAALFEQGVLEHTAILDFLNKSSPRIKDHPQGLAIAQSHHPEERLTEIIRAVLNLNNSYLTLQGPPGAGKTYTGKHLIAELIQRGKKIGISSNSHKAINNLLLSTVAYCHKEGIKGHFACTRNTDGEIEALNITVLENKKIVDFIQPGCVVGATAWGFAREELAGAFDYLFIDEAGQVSVANLIAMSRSTRNIILMGDQMQLGQPSQGSHPEESGLSILEYLLHTTPTIPDSMGVFLGTTYRMHPAVNQLISDAIYEGKLETAPENAHQVISIPKGYQGVLNKEAGIISIPVMHEGNTQSSDEEVEQIVLLARKLLGRTFKAKNGSHKAISWDDILFVAPYNHQVNKLKIALGEQAKVGSVDKFQGQEAPIVFLSMCASNADESPRGLNFLFDKNRINVAVSRAQCLAIVVYSPFLLETIPTNVEQIAMMNVFCQLVKNTM</sequence>
<dbReference type="CDD" id="cd17934">
    <property type="entry name" value="DEXXQc_Upf1-like"/>
    <property type="match status" value="1"/>
</dbReference>
<dbReference type="GO" id="GO:0005524">
    <property type="term" value="F:ATP binding"/>
    <property type="evidence" value="ECO:0007669"/>
    <property type="project" value="UniProtKB-KW"/>
</dbReference>
<dbReference type="Pfam" id="PF13482">
    <property type="entry name" value="RNase_H_2"/>
    <property type="match status" value="1"/>
</dbReference>
<dbReference type="InterPro" id="IPR012337">
    <property type="entry name" value="RNaseH-like_sf"/>
</dbReference>
<dbReference type="Pfam" id="PF13604">
    <property type="entry name" value="AAA_30"/>
    <property type="match status" value="1"/>
</dbReference>
<evidence type="ECO:0000313" key="7">
    <source>
        <dbReference type="EMBL" id="KTD72627.1"/>
    </source>
</evidence>
<dbReference type="InterPro" id="IPR047187">
    <property type="entry name" value="SF1_C_Upf1"/>
</dbReference>
<dbReference type="Gene3D" id="3.40.50.300">
    <property type="entry name" value="P-loop containing nucleotide triphosphate hydrolases"/>
    <property type="match status" value="2"/>
</dbReference>
<dbReference type="SUPFAM" id="SSF53098">
    <property type="entry name" value="Ribonuclease H-like"/>
    <property type="match status" value="1"/>
</dbReference>
<keyword evidence="3 7" id="KW-0347">Helicase</keyword>
<name>A0A0W0ZV28_9GAMM</name>
<keyword evidence="2" id="KW-0378">Hydrolase</keyword>
<keyword evidence="1" id="KW-0547">Nucleotide-binding</keyword>
<dbReference type="PATRIC" id="fig|40335.7.peg.492"/>
<dbReference type="InterPro" id="IPR038720">
    <property type="entry name" value="YprB_RNase_H-like_dom"/>
</dbReference>
<comment type="caution">
    <text evidence="7">The sequence shown here is derived from an EMBL/GenBank/DDBJ whole genome shotgun (WGS) entry which is preliminary data.</text>
</comment>
<dbReference type="GO" id="GO:0043139">
    <property type="term" value="F:5'-3' DNA helicase activity"/>
    <property type="evidence" value="ECO:0007669"/>
    <property type="project" value="TreeGrafter"/>
</dbReference>
<evidence type="ECO:0000256" key="1">
    <source>
        <dbReference type="ARBA" id="ARBA00022741"/>
    </source>
</evidence>
<evidence type="ECO:0000256" key="2">
    <source>
        <dbReference type="ARBA" id="ARBA00022801"/>
    </source>
</evidence>
<organism evidence="7 8">
    <name type="scientific">Legionella tucsonensis</name>
    <dbReference type="NCBI Taxonomy" id="40335"/>
    <lineage>
        <taxon>Bacteria</taxon>
        <taxon>Pseudomonadati</taxon>
        <taxon>Pseudomonadota</taxon>
        <taxon>Gammaproteobacteria</taxon>
        <taxon>Legionellales</taxon>
        <taxon>Legionellaceae</taxon>
        <taxon>Legionella</taxon>
    </lineage>
</organism>
<dbReference type="PANTHER" id="PTHR43788">
    <property type="entry name" value="DNA2/NAM7 HELICASE FAMILY MEMBER"/>
    <property type="match status" value="1"/>
</dbReference>
<dbReference type="NCBIfam" id="TIGR03491">
    <property type="entry name" value="TM0106 family RecB-like putative nuclease"/>
    <property type="match status" value="1"/>
</dbReference>
<feature type="domain" description="YprB ribonuclease H-like" evidence="6">
    <location>
        <begin position="326"/>
        <end position="509"/>
    </location>
</feature>
<keyword evidence="4" id="KW-0067">ATP-binding</keyword>
<dbReference type="AlphaFoldDB" id="A0A0W0ZV28"/>
<dbReference type="EMBL" id="LNZA01000001">
    <property type="protein sequence ID" value="KTD72627.1"/>
    <property type="molecule type" value="Genomic_DNA"/>
</dbReference>
<dbReference type="Pfam" id="PF13087">
    <property type="entry name" value="AAA_12"/>
    <property type="match status" value="1"/>
</dbReference>
<reference evidence="7 8" key="1">
    <citation type="submission" date="2015-11" db="EMBL/GenBank/DDBJ databases">
        <title>Genomic analysis of 38 Legionella species identifies large and diverse effector repertoires.</title>
        <authorList>
            <person name="Burstein D."/>
            <person name="Amaro F."/>
            <person name="Zusman T."/>
            <person name="Lifshitz Z."/>
            <person name="Cohen O."/>
            <person name="Gilbert J.A."/>
            <person name="Pupko T."/>
            <person name="Shuman H.A."/>
            <person name="Segal G."/>
        </authorList>
    </citation>
    <scope>NUCLEOTIDE SEQUENCE [LARGE SCALE GENOMIC DNA]</scope>
    <source>
        <strain evidence="7 8">ATCC 49180</strain>
    </source>
</reference>
<dbReference type="CDD" id="cd18808">
    <property type="entry name" value="SF1_C_Upf1"/>
    <property type="match status" value="1"/>
</dbReference>
<dbReference type="PANTHER" id="PTHR43788:SF8">
    <property type="entry name" value="DNA-BINDING PROTEIN SMUBP-2"/>
    <property type="match status" value="1"/>
</dbReference>
<protein>
    <submittedName>
        <fullName evidence="7">Putative RNA helicase</fullName>
    </submittedName>
</protein>
<proteinExistence type="predicted"/>
<dbReference type="STRING" id="40335.Ltuc_0474"/>
<dbReference type="SUPFAM" id="SSF52540">
    <property type="entry name" value="P-loop containing nucleoside triphosphate hydrolases"/>
    <property type="match status" value="1"/>
</dbReference>
<gene>
    <name evidence="7" type="ORF">Ltuc_0474</name>
</gene>